<protein>
    <submittedName>
        <fullName evidence="2">Uncharacterized protein</fullName>
    </submittedName>
</protein>
<dbReference type="Proteomes" id="UP000003959">
    <property type="component" value="Unassembled WGS sequence"/>
</dbReference>
<keyword evidence="3" id="KW-1185">Reference proteome</keyword>
<sequence length="100" mass="11683">MVKASTLFWREQVKVAEHLYYVPLAEAITHEGAIDNVQIFILDMLPLLPITYYLLPITYYLLPITYYPNLVQMFCISDMQAFWPSLAIGQWLIPECLLQN</sequence>
<dbReference type="EMBL" id="GL890840">
    <property type="protein sequence ID" value="EGJ34141.1"/>
    <property type="molecule type" value="Genomic_DNA"/>
</dbReference>
<evidence type="ECO:0000256" key="1">
    <source>
        <dbReference type="SAM" id="Phobius"/>
    </source>
</evidence>
<evidence type="ECO:0000313" key="3">
    <source>
        <dbReference type="Proteomes" id="UP000003959"/>
    </source>
</evidence>
<reference evidence="3" key="1">
    <citation type="journal article" date="2011" name="Proc. Natl. Acad. Sci. U.S.A.">
        <title>Genomic insights into the physiology and ecology of the marine filamentous cyanobacterium Lyngbya majuscula.</title>
        <authorList>
            <person name="Jones A.C."/>
            <person name="Monroe E.A."/>
            <person name="Podell S."/>
            <person name="Hess W.R."/>
            <person name="Klages S."/>
            <person name="Esquenazi E."/>
            <person name="Niessen S."/>
            <person name="Hoover H."/>
            <person name="Rothmann M."/>
            <person name="Lasken R.S."/>
            <person name="Yates J.R.III."/>
            <person name="Reinhardt R."/>
            <person name="Kube M."/>
            <person name="Burkart M.D."/>
            <person name="Allen E.E."/>
            <person name="Dorrestein P.C."/>
            <person name="Gerwick W.H."/>
            <person name="Gerwick L."/>
        </authorList>
    </citation>
    <scope>NUCLEOTIDE SEQUENCE [LARGE SCALE GENOMIC DNA]</scope>
    <source>
        <strain evidence="3">3L</strain>
    </source>
</reference>
<proteinExistence type="predicted"/>
<gene>
    <name evidence="2" type="ORF">LYNGBM3L_23570</name>
</gene>
<keyword evidence="1" id="KW-0472">Membrane</keyword>
<organism evidence="2 3">
    <name type="scientific">Moorena producens 3L</name>
    <dbReference type="NCBI Taxonomy" id="489825"/>
    <lineage>
        <taxon>Bacteria</taxon>
        <taxon>Bacillati</taxon>
        <taxon>Cyanobacteriota</taxon>
        <taxon>Cyanophyceae</taxon>
        <taxon>Coleofasciculales</taxon>
        <taxon>Coleofasciculaceae</taxon>
        <taxon>Moorena</taxon>
    </lineage>
</organism>
<dbReference type="AlphaFoldDB" id="F4XN82"/>
<name>F4XN82_9CYAN</name>
<accession>F4XN82</accession>
<keyword evidence="1" id="KW-1133">Transmembrane helix</keyword>
<keyword evidence="1" id="KW-0812">Transmembrane</keyword>
<feature type="transmembrane region" description="Helical" evidence="1">
    <location>
        <begin position="50"/>
        <end position="70"/>
    </location>
</feature>
<dbReference type="HOGENOM" id="CLU_2302703_0_0_3"/>
<evidence type="ECO:0000313" key="2">
    <source>
        <dbReference type="EMBL" id="EGJ34141.1"/>
    </source>
</evidence>